<evidence type="ECO:0000313" key="2">
    <source>
        <dbReference type="EMBL" id="KAF7495873.1"/>
    </source>
</evidence>
<evidence type="ECO:0000313" key="4">
    <source>
        <dbReference type="Proteomes" id="UP000070412"/>
    </source>
</evidence>
<proteinExistence type="predicted"/>
<feature type="region of interest" description="Disordered" evidence="1">
    <location>
        <begin position="110"/>
        <end position="138"/>
    </location>
</feature>
<reference evidence="3" key="3">
    <citation type="submission" date="2022-06" db="UniProtKB">
        <authorList>
            <consortium name="EnsemblMetazoa"/>
        </authorList>
    </citation>
    <scope>IDENTIFICATION</scope>
</reference>
<name>A0A834RFR5_SARSC</name>
<dbReference type="EnsemblMetazoa" id="SSS_4230s_mrna">
    <property type="protein sequence ID" value="KAF7495873.1"/>
    <property type="gene ID" value="SSS_4230"/>
</dbReference>
<feature type="region of interest" description="Disordered" evidence="1">
    <location>
        <begin position="1"/>
        <end position="26"/>
    </location>
</feature>
<feature type="compositionally biased region" description="Basic and acidic residues" evidence="1">
    <location>
        <begin position="126"/>
        <end position="136"/>
    </location>
</feature>
<keyword evidence="4" id="KW-1185">Reference proteome</keyword>
<reference evidence="4" key="1">
    <citation type="journal article" date="2020" name="PLoS Negl. Trop. Dis.">
        <title>High-quality nuclear genome for Sarcoptes scabiei-A critical resource for a neglected parasite.</title>
        <authorList>
            <person name="Korhonen P.K."/>
            <person name="Gasser R.B."/>
            <person name="Ma G."/>
            <person name="Wang T."/>
            <person name="Stroehlein A.J."/>
            <person name="Young N.D."/>
            <person name="Ang C.S."/>
            <person name="Fernando D.D."/>
            <person name="Lu H.C."/>
            <person name="Taylor S."/>
            <person name="Reynolds S.L."/>
            <person name="Mofiz E."/>
            <person name="Najaraj S.H."/>
            <person name="Gowda H."/>
            <person name="Madugundu A."/>
            <person name="Renuse S."/>
            <person name="Holt D."/>
            <person name="Pandey A."/>
            <person name="Papenfuss A.T."/>
            <person name="Fischer K."/>
        </authorList>
    </citation>
    <scope>NUCLEOTIDE SEQUENCE [LARGE SCALE GENOMIC DNA]</scope>
</reference>
<protein>
    <submittedName>
        <fullName evidence="2 3">Uncharacterized protein</fullName>
    </submittedName>
</protein>
<organism evidence="2">
    <name type="scientific">Sarcoptes scabiei</name>
    <name type="common">Itch mite</name>
    <name type="synonym">Acarus scabiei</name>
    <dbReference type="NCBI Taxonomy" id="52283"/>
    <lineage>
        <taxon>Eukaryota</taxon>
        <taxon>Metazoa</taxon>
        <taxon>Ecdysozoa</taxon>
        <taxon>Arthropoda</taxon>
        <taxon>Chelicerata</taxon>
        <taxon>Arachnida</taxon>
        <taxon>Acari</taxon>
        <taxon>Acariformes</taxon>
        <taxon>Sarcoptiformes</taxon>
        <taxon>Astigmata</taxon>
        <taxon>Psoroptidia</taxon>
        <taxon>Sarcoptoidea</taxon>
        <taxon>Sarcoptidae</taxon>
        <taxon>Sarcoptinae</taxon>
        <taxon>Sarcoptes</taxon>
    </lineage>
</organism>
<dbReference type="EMBL" id="WVUK01000044">
    <property type="protein sequence ID" value="KAF7495873.1"/>
    <property type="molecule type" value="Genomic_DNA"/>
</dbReference>
<evidence type="ECO:0000256" key="1">
    <source>
        <dbReference type="SAM" id="MobiDB-lite"/>
    </source>
</evidence>
<evidence type="ECO:0000313" key="3">
    <source>
        <dbReference type="EnsemblMetazoa" id="KAF7495873.1"/>
    </source>
</evidence>
<reference evidence="2" key="2">
    <citation type="submission" date="2020-01" db="EMBL/GenBank/DDBJ databases">
        <authorList>
            <person name="Korhonen P.K.K."/>
            <person name="Guangxu M.G."/>
            <person name="Wang T.W."/>
            <person name="Stroehlein A.J.S."/>
            <person name="Young N.D."/>
            <person name="Ang C.-S.A."/>
            <person name="Fernando D.W.F."/>
            <person name="Lu H.L."/>
            <person name="Taylor S.T."/>
            <person name="Ehtesham M.E.M."/>
            <person name="Najaraj S.H.N."/>
            <person name="Harsha G.H.G."/>
            <person name="Madugundu A.M."/>
            <person name="Renuse S.R."/>
            <person name="Holt D.H."/>
            <person name="Pandey A.P."/>
            <person name="Papenfuss A.P."/>
            <person name="Gasser R.B.G."/>
            <person name="Fischer K.F."/>
        </authorList>
    </citation>
    <scope>NUCLEOTIDE SEQUENCE</scope>
    <source>
        <strain evidence="2">SSS_KF_BRIS2020</strain>
    </source>
</reference>
<feature type="compositionally biased region" description="Polar residues" evidence="1">
    <location>
        <begin position="110"/>
        <end position="125"/>
    </location>
</feature>
<gene>
    <name evidence="2" type="ORF">SSS_4230</name>
</gene>
<dbReference type="Proteomes" id="UP000070412">
    <property type="component" value="Unassembled WGS sequence"/>
</dbReference>
<sequence length="153" mass="18360">MKFESKSASHRRESVNEEEKNAPEERVFDRYQIEKANFNTFRRRDENGKAIEEVFKEYQIYIIETIDYISKNLIKWDKIEREPALRRMVTETRLELDTRRDTSLAEIERSNSGISLQSRSASSIDLNRKRESREPNYHSPIQLDVERKIFKKS</sequence>
<dbReference type="AlphaFoldDB" id="A0A834RFR5"/>
<accession>A0A834RFR5</accession>